<evidence type="ECO:0000256" key="1">
    <source>
        <dbReference type="SAM" id="MobiDB-lite"/>
    </source>
</evidence>
<protein>
    <recommendedName>
        <fullName evidence="4">WXG100 family type VII secretion target</fullName>
    </recommendedName>
</protein>
<evidence type="ECO:0000313" key="2">
    <source>
        <dbReference type="EMBL" id="MDT0441510.1"/>
    </source>
</evidence>
<proteinExistence type="predicted"/>
<feature type="region of interest" description="Disordered" evidence="1">
    <location>
        <begin position="360"/>
        <end position="384"/>
    </location>
</feature>
<name>A0ABU2S1P5_9ACTN</name>
<keyword evidence="3" id="KW-1185">Reference proteome</keyword>
<accession>A0ABU2S1P5</accession>
<evidence type="ECO:0000313" key="3">
    <source>
        <dbReference type="Proteomes" id="UP001183615"/>
    </source>
</evidence>
<dbReference type="RefSeq" id="WP_311615344.1">
    <property type="nucleotide sequence ID" value="NZ_JAVREV010000001.1"/>
</dbReference>
<organism evidence="2 3">
    <name type="scientific">Streptomyces johnsoniae</name>
    <dbReference type="NCBI Taxonomy" id="3075532"/>
    <lineage>
        <taxon>Bacteria</taxon>
        <taxon>Bacillati</taxon>
        <taxon>Actinomycetota</taxon>
        <taxon>Actinomycetes</taxon>
        <taxon>Kitasatosporales</taxon>
        <taxon>Streptomycetaceae</taxon>
        <taxon>Streptomyces</taxon>
    </lineage>
</organism>
<sequence>MLRFEDVFHARLEPLNEAVGDWETQVNRLTEMIEPSGDHSAQGMARSARTANWSGENAAVTVPHVVRQADQFDAALRQATSLRDVCGDAYQRLKGCQDELTRIVETEAPAAGVHVSASGRVNTDLDGLDGETRRERQDAVIRISNRIEDVLRRANDHDEVIAQALRDTMGTDPHRFNPVAYDSVGAAAVACRHAETARDLMDRGDELTDEEVDYLSNVLSRHADDPVFAELVATGLGPQGVVDFWRDVTNSRDIDDGSDQWDRFAGLQENLGTVLGVATRSDSDAMERWERDMIALGDERVGGVDGPYGFQAMSALMNAGAYEPEFLVGYGEALLTFEREAGRPAPRLWDSDPFLNLNFMTDDAGDGDPDGQPPGGNAGRDPVTGFLTALGSAPEAATAFFAPPDDFDPTAHVDPFDTESAEASRDRLNDHMAYLATEREWWSSVDHRGPPESLTVHPSLGDALLAATTGHAADTLDSEGMRDSLISDLRTPETSAVMEQVVHLYGTHEPGLLAEQPQMAERLSHMASAYIDDINYVVSGTFDTGMPDIAETTFVSPYGDRLDNTNRAVTQFLYELGRYEEAHTTLSQTQHIYTLSALDLFEPVDENAFAHGEQALRAGATARGILDEARTHQIEADFGDDAAGAQRAASEASSWWKAGSNSLIGVGAGAAAVAATGAAGPAAVVIPLAAPAAGVFLGEFLGQQIDGAHGSQPNPAEQLQLTGNLHQDSGAQLGSVAEHYESESLRHFANDFADNAHRATLEGYDHGAMTGGRYGG</sequence>
<evidence type="ECO:0008006" key="4">
    <source>
        <dbReference type="Google" id="ProtNLM"/>
    </source>
</evidence>
<comment type="caution">
    <text evidence="2">The sequence shown here is derived from an EMBL/GenBank/DDBJ whole genome shotgun (WGS) entry which is preliminary data.</text>
</comment>
<gene>
    <name evidence="2" type="ORF">RM779_02685</name>
</gene>
<reference evidence="3" key="1">
    <citation type="submission" date="2023-07" db="EMBL/GenBank/DDBJ databases">
        <title>30 novel species of actinomycetes from the DSMZ collection.</title>
        <authorList>
            <person name="Nouioui I."/>
        </authorList>
    </citation>
    <scope>NUCLEOTIDE SEQUENCE [LARGE SCALE GENOMIC DNA]</scope>
    <source>
        <strain evidence="3">DSM 41886</strain>
    </source>
</reference>
<dbReference type="Proteomes" id="UP001183615">
    <property type="component" value="Unassembled WGS sequence"/>
</dbReference>
<dbReference type="EMBL" id="JAVREV010000001">
    <property type="protein sequence ID" value="MDT0441510.1"/>
    <property type="molecule type" value="Genomic_DNA"/>
</dbReference>